<dbReference type="EMBL" id="NZEX01000081">
    <property type="protein sequence ID" value="MAH63162.1"/>
    <property type="molecule type" value="Genomic_DNA"/>
</dbReference>
<comment type="similarity">
    <text evidence="1">Belongs to the UPF0065 (bug) family.</text>
</comment>
<evidence type="ECO:0000256" key="1">
    <source>
        <dbReference type="ARBA" id="ARBA00006987"/>
    </source>
</evidence>
<dbReference type="Proteomes" id="UP000226525">
    <property type="component" value="Unassembled WGS sequence"/>
</dbReference>
<dbReference type="Gene3D" id="3.40.190.150">
    <property type="entry name" value="Bordetella uptake gene, domain 1"/>
    <property type="match status" value="1"/>
</dbReference>
<evidence type="ECO:0000313" key="3">
    <source>
        <dbReference type="EMBL" id="MAH63162.1"/>
    </source>
</evidence>
<dbReference type="PIRSF" id="PIRSF017082">
    <property type="entry name" value="YflP"/>
    <property type="match status" value="1"/>
</dbReference>
<dbReference type="InterPro" id="IPR005064">
    <property type="entry name" value="BUG"/>
</dbReference>
<protein>
    <submittedName>
        <fullName evidence="3">C4-dicarboxylate ABC transporter substrate-binding protein</fullName>
    </submittedName>
</protein>
<accession>A0A2D6YJ62</accession>
<sequence>MRNSMKSILGILTGTAIAATTMLGVAVAKPGNTECIAPAGAGGGWDFTCRVPAAQVMGDMGLIDGTMAVTNMSGAGGGKAYAHVVTKRGDDENLIVAASMATAARLGQNVYSGFKASDVRWVGALGADYGAIAVHKDSQYKTLGDLVTAMKDNPRRTAIVGGSSAGGWDHLKVLIVADKAGISDLKAINYISFDNGGTAMLEILSKRADAFTGDISELVEYYKQGNIRILAILAPDRIPAVPSAKTAKEQGYDVIGANWRGFYVPKNISDARYNEWVDIVTKVANSTQWADLSAKNGLAPFASFGKDFENFVGGQIGKVAQISNDLGFMK</sequence>
<name>A0A2D6YJ62_9DELT</name>
<dbReference type="Gene3D" id="3.40.190.10">
    <property type="entry name" value="Periplasmic binding protein-like II"/>
    <property type="match status" value="1"/>
</dbReference>
<dbReference type="AlphaFoldDB" id="A0A2D6YJ62"/>
<comment type="caution">
    <text evidence="3">The sequence shown here is derived from an EMBL/GenBank/DDBJ whole genome shotgun (WGS) entry which is preliminary data.</text>
</comment>
<proteinExistence type="inferred from homology"/>
<dbReference type="InterPro" id="IPR042100">
    <property type="entry name" value="Bug_dom1"/>
</dbReference>
<reference evidence="4" key="1">
    <citation type="submission" date="2017-09" db="EMBL/GenBank/DDBJ databases">
        <title>The Reconstruction of 2,631 Draft Metagenome-Assembled Genomes from the Global Oceans.</title>
        <authorList>
            <person name="Tully B.J."/>
            <person name="Graham E.D."/>
            <person name="Heidelberg J.F."/>
        </authorList>
    </citation>
    <scope>NUCLEOTIDE SEQUENCE [LARGE SCALE GENOMIC DNA]</scope>
</reference>
<evidence type="ECO:0000256" key="2">
    <source>
        <dbReference type="SAM" id="SignalP"/>
    </source>
</evidence>
<dbReference type="PANTHER" id="PTHR42928:SF3">
    <property type="entry name" value="UPF0065 PROTEIN YFLP"/>
    <property type="match status" value="1"/>
</dbReference>
<feature type="chain" id="PRO_5014699727" evidence="2">
    <location>
        <begin position="19"/>
        <end position="330"/>
    </location>
</feature>
<dbReference type="CDD" id="cd07012">
    <property type="entry name" value="PBP2_Bug_TTT"/>
    <property type="match status" value="1"/>
</dbReference>
<gene>
    <name evidence="3" type="ORF">CMN54_06920</name>
</gene>
<dbReference type="PANTHER" id="PTHR42928">
    <property type="entry name" value="TRICARBOXYLATE-BINDING PROTEIN"/>
    <property type="match status" value="1"/>
</dbReference>
<keyword evidence="2" id="KW-0732">Signal</keyword>
<feature type="signal peptide" evidence="2">
    <location>
        <begin position="1"/>
        <end position="18"/>
    </location>
</feature>
<evidence type="ECO:0000313" key="4">
    <source>
        <dbReference type="Proteomes" id="UP000226525"/>
    </source>
</evidence>
<dbReference type="SUPFAM" id="SSF53850">
    <property type="entry name" value="Periplasmic binding protein-like II"/>
    <property type="match status" value="1"/>
</dbReference>
<dbReference type="Pfam" id="PF03401">
    <property type="entry name" value="TctC"/>
    <property type="match status" value="1"/>
</dbReference>
<organism evidence="3 4">
    <name type="scientific">SAR324 cluster bacterium</name>
    <dbReference type="NCBI Taxonomy" id="2024889"/>
    <lineage>
        <taxon>Bacteria</taxon>
        <taxon>Deltaproteobacteria</taxon>
        <taxon>SAR324 cluster</taxon>
    </lineage>
</organism>